<dbReference type="RefSeq" id="WP_049717448.1">
    <property type="nucleotide sequence ID" value="NZ_LFXA01000011.1"/>
</dbReference>
<evidence type="ECO:0000313" key="2">
    <source>
        <dbReference type="Proteomes" id="UP000037288"/>
    </source>
</evidence>
<organism evidence="1 2">
    <name type="scientific">Streptomyces caatingaensis</name>
    <dbReference type="NCBI Taxonomy" id="1678637"/>
    <lineage>
        <taxon>Bacteria</taxon>
        <taxon>Bacillati</taxon>
        <taxon>Actinomycetota</taxon>
        <taxon>Actinomycetes</taxon>
        <taxon>Kitasatosporales</taxon>
        <taxon>Streptomycetaceae</taxon>
        <taxon>Streptomyces</taxon>
    </lineage>
</organism>
<dbReference type="NCBIfam" id="TIGR03930">
    <property type="entry name" value="WXG100_ESAT6"/>
    <property type="match status" value="1"/>
</dbReference>
<keyword evidence="2" id="KW-1185">Reference proteome</keyword>
<dbReference type="InterPro" id="IPR036689">
    <property type="entry name" value="ESAT-6-like_sf"/>
</dbReference>
<gene>
    <name evidence="1" type="ORF">AC230_18975</name>
</gene>
<comment type="caution">
    <text evidence="1">The sequence shown here is derived from an EMBL/GenBank/DDBJ whole genome shotgun (WGS) entry which is preliminary data.</text>
</comment>
<accession>A0A0K9XDB0</accession>
<proteinExistence type="predicted"/>
<dbReference type="SUPFAM" id="SSF140453">
    <property type="entry name" value="EsxAB dimer-like"/>
    <property type="match status" value="1"/>
</dbReference>
<dbReference type="AlphaFoldDB" id="A0A0K9XDB0"/>
<dbReference type="EMBL" id="LFXA01000011">
    <property type="protein sequence ID" value="KNB51203.1"/>
    <property type="molecule type" value="Genomic_DNA"/>
</dbReference>
<evidence type="ECO:0008006" key="3">
    <source>
        <dbReference type="Google" id="ProtNLM"/>
    </source>
</evidence>
<name>A0A0K9XDB0_9ACTN</name>
<sequence>MSGKLRLEDEKLDSLIRDLGHMHDTLEAKINSLANVVHSVQGVWKGDAAQAYHGLQERVNQDVRKLKQLLNFTKEAMEASKKGFTQEESDRLNSFKGIGEGGVTGALGAFHVS</sequence>
<dbReference type="OrthoDB" id="3253863at2"/>
<dbReference type="PATRIC" id="fig|1678637.3.peg.4079"/>
<protein>
    <recommendedName>
        <fullName evidence="3">WXG100 family type VII secretion target</fullName>
    </recommendedName>
</protein>
<reference evidence="2" key="1">
    <citation type="submission" date="2015-07" db="EMBL/GenBank/DDBJ databases">
        <title>Draft genome sequence of Streptomyces sp. CMAA 1322, a bacterium isolated from Caatinga biome, from dry forest semiarid of Brazil.</title>
        <authorList>
            <person name="Santos S.N."/>
            <person name="Gacesa R."/>
            <person name="Taketani R.G."/>
            <person name="Long P.F."/>
            <person name="Melo I.S."/>
        </authorList>
    </citation>
    <scope>NUCLEOTIDE SEQUENCE [LARGE SCALE GENOMIC DNA]</scope>
    <source>
        <strain evidence="2">CMAA 1322</strain>
    </source>
</reference>
<dbReference type="Gene3D" id="1.10.287.1060">
    <property type="entry name" value="ESAT-6-like"/>
    <property type="match status" value="1"/>
</dbReference>
<dbReference type="STRING" id="1678637.AC230_18975"/>
<evidence type="ECO:0000313" key="1">
    <source>
        <dbReference type="EMBL" id="KNB51203.1"/>
    </source>
</evidence>
<dbReference type="Pfam" id="PF06013">
    <property type="entry name" value="WXG100"/>
    <property type="match status" value="1"/>
</dbReference>
<dbReference type="InterPro" id="IPR010310">
    <property type="entry name" value="T7SS_ESAT-6-like"/>
</dbReference>
<dbReference type="Proteomes" id="UP000037288">
    <property type="component" value="Unassembled WGS sequence"/>
</dbReference>